<dbReference type="PANTHER" id="PTHR10071">
    <property type="entry name" value="TRANSCRIPTION FACTOR GATA FAMILY MEMBER"/>
    <property type="match status" value="1"/>
</dbReference>
<dbReference type="GO" id="GO:0000122">
    <property type="term" value="P:negative regulation of transcription by RNA polymerase II"/>
    <property type="evidence" value="ECO:0007669"/>
    <property type="project" value="TreeGrafter"/>
</dbReference>
<keyword evidence="5" id="KW-0805">Transcription regulation</keyword>
<evidence type="ECO:0000256" key="9">
    <source>
        <dbReference type="SAM" id="MobiDB-lite"/>
    </source>
</evidence>
<evidence type="ECO:0000256" key="5">
    <source>
        <dbReference type="ARBA" id="ARBA00023015"/>
    </source>
</evidence>
<dbReference type="InterPro" id="IPR039355">
    <property type="entry name" value="Transcription_factor_GATA"/>
</dbReference>
<evidence type="ECO:0000256" key="8">
    <source>
        <dbReference type="PROSITE-ProRule" id="PRU00094"/>
    </source>
</evidence>
<dbReference type="GeneID" id="81364000"/>
<feature type="region of interest" description="Disordered" evidence="9">
    <location>
        <begin position="279"/>
        <end position="305"/>
    </location>
</feature>
<evidence type="ECO:0000256" key="3">
    <source>
        <dbReference type="ARBA" id="ARBA00022771"/>
    </source>
</evidence>
<dbReference type="GO" id="GO:0008270">
    <property type="term" value="F:zinc ion binding"/>
    <property type="evidence" value="ECO:0007669"/>
    <property type="project" value="UniProtKB-KW"/>
</dbReference>
<dbReference type="Proteomes" id="UP001147747">
    <property type="component" value="Unassembled WGS sequence"/>
</dbReference>
<keyword evidence="6" id="KW-0804">Transcription</keyword>
<dbReference type="PANTHER" id="PTHR10071:SF335">
    <property type="entry name" value="IRON-SENSING TRANSCRIPTIONAL REPRESSOR-RELATED"/>
    <property type="match status" value="1"/>
</dbReference>
<feature type="region of interest" description="Disordered" evidence="9">
    <location>
        <begin position="124"/>
        <end position="156"/>
    </location>
</feature>
<evidence type="ECO:0000256" key="6">
    <source>
        <dbReference type="ARBA" id="ARBA00023163"/>
    </source>
</evidence>
<dbReference type="GO" id="GO:0045944">
    <property type="term" value="P:positive regulation of transcription by RNA polymerase II"/>
    <property type="evidence" value="ECO:0007669"/>
    <property type="project" value="TreeGrafter"/>
</dbReference>
<evidence type="ECO:0000256" key="7">
    <source>
        <dbReference type="ARBA" id="ARBA00023242"/>
    </source>
</evidence>
<reference evidence="11" key="1">
    <citation type="submission" date="2022-12" db="EMBL/GenBank/DDBJ databases">
        <authorList>
            <person name="Petersen C."/>
        </authorList>
    </citation>
    <scope>NUCLEOTIDE SEQUENCE</scope>
    <source>
        <strain evidence="11">IBT 29677</strain>
    </source>
</reference>
<feature type="compositionally biased region" description="Low complexity" evidence="9">
    <location>
        <begin position="138"/>
        <end position="150"/>
    </location>
</feature>
<dbReference type="PROSITE" id="PS50114">
    <property type="entry name" value="GATA_ZN_FINGER_2"/>
    <property type="match status" value="2"/>
</dbReference>
<dbReference type="InterPro" id="IPR000679">
    <property type="entry name" value="Znf_GATA"/>
</dbReference>
<dbReference type="GO" id="GO:0005634">
    <property type="term" value="C:nucleus"/>
    <property type="evidence" value="ECO:0007669"/>
    <property type="project" value="UniProtKB-SubCell"/>
</dbReference>
<evidence type="ECO:0000256" key="1">
    <source>
        <dbReference type="ARBA" id="ARBA00004123"/>
    </source>
</evidence>
<feature type="domain" description="GATA-type" evidence="10">
    <location>
        <begin position="230"/>
        <end position="283"/>
    </location>
</feature>
<dbReference type="InterPro" id="IPR013088">
    <property type="entry name" value="Znf_NHR/GATA"/>
</dbReference>
<comment type="caution">
    <text evidence="11">The sequence shown here is derived from an EMBL/GenBank/DDBJ whole genome shotgun (WGS) entry which is preliminary data.</text>
</comment>
<dbReference type="EMBL" id="JAPZBU010000003">
    <property type="protein sequence ID" value="KAJ5413746.1"/>
    <property type="molecule type" value="Genomic_DNA"/>
</dbReference>
<feature type="region of interest" description="Disordered" evidence="9">
    <location>
        <begin position="28"/>
        <end position="68"/>
    </location>
</feature>
<dbReference type="PRINTS" id="PR00619">
    <property type="entry name" value="GATAZNFINGER"/>
</dbReference>
<keyword evidence="7" id="KW-0539">Nucleus</keyword>
<gene>
    <name evidence="11" type="ORF">N7509_000373</name>
</gene>
<dbReference type="Pfam" id="PF00320">
    <property type="entry name" value="GATA"/>
    <property type="match status" value="2"/>
</dbReference>
<keyword evidence="3 8" id="KW-0863">Zinc-finger</keyword>
<keyword evidence="4" id="KW-0862">Zinc</keyword>
<accession>A0A9X0BE03</accession>
<evidence type="ECO:0000259" key="10">
    <source>
        <dbReference type="PROSITE" id="PS50114"/>
    </source>
</evidence>
<dbReference type="PROSITE" id="PS00344">
    <property type="entry name" value="GATA_ZN_FINGER_1"/>
    <property type="match status" value="2"/>
</dbReference>
<evidence type="ECO:0000256" key="4">
    <source>
        <dbReference type="ARBA" id="ARBA00022833"/>
    </source>
</evidence>
<evidence type="ECO:0000313" key="12">
    <source>
        <dbReference type="Proteomes" id="UP001147747"/>
    </source>
</evidence>
<dbReference type="OrthoDB" id="4509970at2759"/>
<dbReference type="RefSeq" id="XP_056493602.1">
    <property type="nucleotide sequence ID" value="XM_056625020.1"/>
</dbReference>
<reference evidence="11" key="2">
    <citation type="journal article" date="2023" name="IMA Fungus">
        <title>Comparative genomic study of the Penicillium genus elucidates a diverse pangenome and 15 lateral gene transfer events.</title>
        <authorList>
            <person name="Petersen C."/>
            <person name="Sorensen T."/>
            <person name="Nielsen M.R."/>
            <person name="Sondergaard T.E."/>
            <person name="Sorensen J.L."/>
            <person name="Fitzpatrick D.A."/>
            <person name="Frisvad J.C."/>
            <person name="Nielsen K.L."/>
        </authorList>
    </citation>
    <scope>NUCLEOTIDE SEQUENCE</scope>
    <source>
        <strain evidence="11">IBT 29677</strain>
    </source>
</reference>
<comment type="subcellular location">
    <subcellularLocation>
        <location evidence="1">Nucleus</location>
    </subcellularLocation>
</comment>
<organism evidence="11 12">
    <name type="scientific">Penicillium cosmopolitanum</name>
    <dbReference type="NCBI Taxonomy" id="1131564"/>
    <lineage>
        <taxon>Eukaryota</taxon>
        <taxon>Fungi</taxon>
        <taxon>Dikarya</taxon>
        <taxon>Ascomycota</taxon>
        <taxon>Pezizomycotina</taxon>
        <taxon>Eurotiomycetes</taxon>
        <taxon>Eurotiomycetidae</taxon>
        <taxon>Eurotiales</taxon>
        <taxon>Aspergillaceae</taxon>
        <taxon>Penicillium</taxon>
    </lineage>
</organism>
<dbReference type="GO" id="GO:0000978">
    <property type="term" value="F:RNA polymerase II cis-regulatory region sequence-specific DNA binding"/>
    <property type="evidence" value="ECO:0007669"/>
    <property type="project" value="TreeGrafter"/>
</dbReference>
<feature type="compositionally biased region" description="Basic and acidic residues" evidence="9">
    <location>
        <begin position="33"/>
        <end position="55"/>
    </location>
</feature>
<sequence>MDCPDLSQNRGMLMRKSYVEKRGVLQQSNFPAHVDRVNPAQHEDSGGKEPPEKSSPKHGPVPVDQQNGQARLKISAGTPRNTSFLKRSCNNCGTIRTPLWRRSPAGAMVCNACGLYLKARNVVRPTRRKPTQQERAENAAPAYNPSASAAHGPETPSDRAYCGTRVSCPGSENCNGTGGAEGCEGCPVYYNRIYKSMHRGMPAICRGQTSGPCTGPPSTTIGANAAPHNNSLLLACHNCGTSVTPLWRRDEHGHSICNACGLYFKVHGYFRPIVMKKSTVRRRQRQAPKSPPNPSAVHSSNGYSSHPEAFPSALDCPYDETNGYISCESVDGADSLPIPPTSVDYAGHALPKVLEPEPLGRSPTQQTGRLFPAIRNPGPQQFQSISSAPEEGLIALPWILDPTRAHRCDDLREDYSGLNQTRSFQISRPGLSLETQVMPSMSFLADSAGERWARLKREADQMREMLQAKERELAAINR</sequence>
<dbReference type="SUPFAM" id="SSF57716">
    <property type="entry name" value="Glucocorticoid receptor-like (DNA-binding domain)"/>
    <property type="match status" value="2"/>
</dbReference>
<protein>
    <submittedName>
        <fullName evidence="11">GATA factor SREP</fullName>
    </submittedName>
</protein>
<keyword evidence="2" id="KW-0479">Metal-binding</keyword>
<keyword evidence="12" id="KW-1185">Reference proteome</keyword>
<proteinExistence type="predicted"/>
<dbReference type="CDD" id="cd00202">
    <property type="entry name" value="ZnF_GATA"/>
    <property type="match status" value="2"/>
</dbReference>
<evidence type="ECO:0000313" key="11">
    <source>
        <dbReference type="EMBL" id="KAJ5413746.1"/>
    </source>
</evidence>
<evidence type="ECO:0000256" key="2">
    <source>
        <dbReference type="ARBA" id="ARBA00022723"/>
    </source>
</evidence>
<dbReference type="GO" id="GO:0000981">
    <property type="term" value="F:DNA-binding transcription factor activity, RNA polymerase II-specific"/>
    <property type="evidence" value="ECO:0007669"/>
    <property type="project" value="TreeGrafter"/>
</dbReference>
<dbReference type="Gene3D" id="3.30.50.10">
    <property type="entry name" value="Erythroid Transcription Factor GATA-1, subunit A"/>
    <property type="match status" value="2"/>
</dbReference>
<dbReference type="AlphaFoldDB" id="A0A9X0BE03"/>
<dbReference type="SMART" id="SM00401">
    <property type="entry name" value="ZnF_GATA"/>
    <property type="match status" value="2"/>
</dbReference>
<name>A0A9X0BE03_9EURO</name>
<feature type="domain" description="GATA-type" evidence="10">
    <location>
        <begin position="87"/>
        <end position="135"/>
    </location>
</feature>